<keyword evidence="7" id="KW-1133">Transmembrane helix</keyword>
<dbReference type="Pfam" id="PF01762">
    <property type="entry name" value="Galactosyl_T"/>
    <property type="match status" value="1"/>
</dbReference>
<evidence type="ECO:0000256" key="8">
    <source>
        <dbReference type="ARBA" id="ARBA00023034"/>
    </source>
</evidence>
<dbReference type="GO" id="GO:0000139">
    <property type="term" value="C:Golgi membrane"/>
    <property type="evidence" value="ECO:0007669"/>
    <property type="project" value="UniProtKB-SubCell"/>
</dbReference>
<sequence length="405" mass="44836">MALDGTPPVLSLGVIPSEKPKPFEWRVHAARRQSIRETWLGSVPGVMVARFVVERPPRMRQGRRQEERSDELQRESRVHGDVVELEPPNGSVCLHAELTLAWFSHALAVWPTSLYFGKTEDDIYIATTLLLWDLQRLSAPLLWLGLFQWSGNGDLDHPHTGCWGGAFEDDPLFSAKISSQLLSKERKCPEGAVPLTPAPSRELDIRSAALARAQLGGCDVAMRWLSQQPRRSAGRRAASCPNDYSAVHGLWLRRCLSTPVTLAHLTWTKVHSNAADDGWRPFASPSNLTLALDMNLGDKKIRRNTTGAWSRVHDAIQPTPSTTFPPLLYSFETTRRAGDARFATPLNLNDAALHYKTCRWGGCHPSRGEAWFEAPGWRASAPCPDRQTSRALISATLAATCGVSA</sequence>
<dbReference type="EMBL" id="HBHX01024769">
    <property type="protein sequence ID" value="CAE0113125.1"/>
    <property type="molecule type" value="Transcribed_RNA"/>
</dbReference>
<dbReference type="GO" id="GO:0016758">
    <property type="term" value="F:hexosyltransferase activity"/>
    <property type="evidence" value="ECO:0007669"/>
    <property type="project" value="InterPro"/>
</dbReference>
<feature type="region of interest" description="Disordered" evidence="10">
    <location>
        <begin position="59"/>
        <end position="78"/>
    </location>
</feature>
<keyword evidence="5" id="KW-0812">Transmembrane</keyword>
<evidence type="ECO:0000256" key="2">
    <source>
        <dbReference type="ARBA" id="ARBA00008661"/>
    </source>
</evidence>
<keyword evidence="4" id="KW-0808">Transferase</keyword>
<evidence type="ECO:0000256" key="6">
    <source>
        <dbReference type="ARBA" id="ARBA00022968"/>
    </source>
</evidence>
<keyword evidence="9" id="KW-0472">Membrane</keyword>
<keyword evidence="6" id="KW-0735">Signal-anchor</keyword>
<reference evidence="11" key="1">
    <citation type="submission" date="2021-01" db="EMBL/GenBank/DDBJ databases">
        <authorList>
            <person name="Corre E."/>
            <person name="Pelletier E."/>
            <person name="Niang G."/>
            <person name="Scheremetjew M."/>
            <person name="Finn R."/>
            <person name="Kale V."/>
            <person name="Holt S."/>
            <person name="Cochrane G."/>
            <person name="Meng A."/>
            <person name="Brown T."/>
            <person name="Cohen L."/>
        </authorList>
    </citation>
    <scope>NUCLEOTIDE SEQUENCE</scope>
    <source>
        <strain evidence="11">CCMP281</strain>
    </source>
</reference>
<dbReference type="InterPro" id="IPR002659">
    <property type="entry name" value="Glyco_trans_31"/>
</dbReference>
<protein>
    <recommendedName>
        <fullName evidence="12">Hexosyltransferase</fullName>
    </recommendedName>
</protein>
<evidence type="ECO:0008006" key="12">
    <source>
        <dbReference type="Google" id="ProtNLM"/>
    </source>
</evidence>
<dbReference type="AlphaFoldDB" id="A0A7S3EWY7"/>
<comment type="subcellular location">
    <subcellularLocation>
        <location evidence="1">Golgi apparatus membrane</location>
        <topology evidence="1">Single-pass type II membrane protein</topology>
    </subcellularLocation>
</comment>
<keyword evidence="3" id="KW-0328">Glycosyltransferase</keyword>
<evidence type="ECO:0000256" key="3">
    <source>
        <dbReference type="ARBA" id="ARBA00022676"/>
    </source>
</evidence>
<evidence type="ECO:0000256" key="5">
    <source>
        <dbReference type="ARBA" id="ARBA00022692"/>
    </source>
</evidence>
<evidence type="ECO:0000256" key="1">
    <source>
        <dbReference type="ARBA" id="ARBA00004323"/>
    </source>
</evidence>
<accession>A0A7S3EWY7</accession>
<proteinExistence type="inferred from homology"/>
<evidence type="ECO:0000256" key="4">
    <source>
        <dbReference type="ARBA" id="ARBA00022679"/>
    </source>
</evidence>
<gene>
    <name evidence="11" type="ORF">HERI1096_LOCUS13785</name>
</gene>
<evidence type="ECO:0000256" key="9">
    <source>
        <dbReference type="ARBA" id="ARBA00023136"/>
    </source>
</evidence>
<organism evidence="11">
    <name type="scientific">Haptolina ericina</name>
    <dbReference type="NCBI Taxonomy" id="156174"/>
    <lineage>
        <taxon>Eukaryota</taxon>
        <taxon>Haptista</taxon>
        <taxon>Haptophyta</taxon>
        <taxon>Prymnesiophyceae</taxon>
        <taxon>Prymnesiales</taxon>
        <taxon>Prymnesiaceae</taxon>
        <taxon>Haptolina</taxon>
    </lineage>
</organism>
<comment type="similarity">
    <text evidence="2">Belongs to the glycosyltransferase 31 family.</text>
</comment>
<evidence type="ECO:0000313" key="11">
    <source>
        <dbReference type="EMBL" id="CAE0113125.1"/>
    </source>
</evidence>
<keyword evidence="8" id="KW-0333">Golgi apparatus</keyword>
<name>A0A7S3EWY7_9EUKA</name>
<evidence type="ECO:0000256" key="7">
    <source>
        <dbReference type="ARBA" id="ARBA00022989"/>
    </source>
</evidence>
<evidence type="ECO:0000256" key="10">
    <source>
        <dbReference type="SAM" id="MobiDB-lite"/>
    </source>
</evidence>